<comment type="caution">
    <text evidence="1">The sequence shown here is derived from an EMBL/GenBank/DDBJ whole genome shotgun (WGS) entry which is preliminary data.</text>
</comment>
<accession>A0A941FLM9</accession>
<sequence>MIEALQKSRGNVTAAAKLMDIQEVHFTSGSISMVYRHACVHYVRKADL</sequence>
<dbReference type="AlphaFoldDB" id="A0A941FLM9"/>
<name>A0A941FLM9_9BACI</name>
<reference evidence="1" key="1">
    <citation type="submission" date="2021-04" db="EMBL/GenBank/DDBJ databases">
        <title>Whole genome sequencing of Enterococci isolates from hospitalized patients.</title>
        <authorList>
            <person name="Ogoti B.M."/>
            <person name="Onyambu F.G."/>
        </authorList>
    </citation>
    <scope>NUCLEOTIDE SEQUENCE</scope>
    <source>
        <strain evidence="1">242</strain>
    </source>
</reference>
<proteinExistence type="predicted"/>
<gene>
    <name evidence="1" type="ORF">KEH51_29595</name>
</gene>
<evidence type="ECO:0000313" key="1">
    <source>
        <dbReference type="EMBL" id="MBR8646400.1"/>
    </source>
</evidence>
<protein>
    <submittedName>
        <fullName evidence="1">Uncharacterized protein</fullName>
    </submittedName>
</protein>
<evidence type="ECO:0000313" key="2">
    <source>
        <dbReference type="Proteomes" id="UP000680045"/>
    </source>
</evidence>
<organism evidence="1 2">
    <name type="scientific">Peribacillus frigoritolerans</name>
    <dbReference type="NCBI Taxonomy" id="450367"/>
    <lineage>
        <taxon>Bacteria</taxon>
        <taxon>Bacillati</taxon>
        <taxon>Bacillota</taxon>
        <taxon>Bacilli</taxon>
        <taxon>Bacillales</taxon>
        <taxon>Bacillaceae</taxon>
        <taxon>Peribacillus</taxon>
    </lineage>
</organism>
<dbReference type="EMBL" id="JAGTPW010000098">
    <property type="protein sequence ID" value="MBR8646400.1"/>
    <property type="molecule type" value="Genomic_DNA"/>
</dbReference>
<dbReference type="Proteomes" id="UP000680045">
    <property type="component" value="Unassembled WGS sequence"/>
</dbReference>